<evidence type="ECO:0000313" key="2">
    <source>
        <dbReference type="Proteomes" id="UP001490330"/>
    </source>
</evidence>
<name>A0ABV1V9T1_9ACTN</name>
<reference evidence="1 2" key="1">
    <citation type="submission" date="2024-06" db="EMBL/GenBank/DDBJ databases">
        <title>The Natural Products Discovery Center: Release of the First 8490 Sequenced Strains for Exploring Actinobacteria Biosynthetic Diversity.</title>
        <authorList>
            <person name="Kalkreuter E."/>
            <person name="Kautsar S.A."/>
            <person name="Yang D."/>
            <person name="Bader C.D."/>
            <person name="Teijaro C.N."/>
            <person name="Fluegel L."/>
            <person name="Davis C.M."/>
            <person name="Simpson J.R."/>
            <person name="Lauterbach L."/>
            <person name="Steele A.D."/>
            <person name="Gui C."/>
            <person name="Meng S."/>
            <person name="Li G."/>
            <person name="Viehrig K."/>
            <person name="Ye F."/>
            <person name="Su P."/>
            <person name="Kiefer A.F."/>
            <person name="Nichols A."/>
            <person name="Cepeda A.J."/>
            <person name="Yan W."/>
            <person name="Fan B."/>
            <person name="Jiang Y."/>
            <person name="Adhikari A."/>
            <person name="Zheng C.-J."/>
            <person name="Schuster L."/>
            <person name="Cowan T.M."/>
            <person name="Smanski M.J."/>
            <person name="Chevrette M.G."/>
            <person name="De Carvalho L.P.S."/>
            <person name="Shen B."/>
        </authorList>
    </citation>
    <scope>NUCLEOTIDE SEQUENCE [LARGE SCALE GENOMIC DNA]</scope>
    <source>
        <strain evidence="1 2">NPDC000632</strain>
    </source>
</reference>
<dbReference type="Pfam" id="PF05402">
    <property type="entry name" value="PqqD"/>
    <property type="match status" value="1"/>
</dbReference>
<dbReference type="InterPro" id="IPR008792">
    <property type="entry name" value="PQQD"/>
</dbReference>
<dbReference type="EMBL" id="JBEPCV010000003">
    <property type="protein sequence ID" value="MER6903238.1"/>
    <property type="molecule type" value="Genomic_DNA"/>
</dbReference>
<accession>A0ABV1V9T1</accession>
<proteinExistence type="predicted"/>
<dbReference type="RefSeq" id="WP_350723848.1">
    <property type="nucleotide sequence ID" value="NZ_JBEPCO010000048.1"/>
</dbReference>
<comment type="caution">
    <text evidence="1">The sequence shown here is derived from an EMBL/GenBank/DDBJ whole genome shotgun (WGS) entry which is preliminary data.</text>
</comment>
<organism evidence="1 2">
    <name type="scientific">Streptomyces flaveolus</name>
    <dbReference type="NCBI Taxonomy" id="67297"/>
    <lineage>
        <taxon>Bacteria</taxon>
        <taxon>Bacillati</taxon>
        <taxon>Actinomycetota</taxon>
        <taxon>Actinomycetes</taxon>
        <taxon>Kitasatosporales</taxon>
        <taxon>Streptomycetaceae</taxon>
        <taxon>Streptomyces</taxon>
    </lineage>
</organism>
<dbReference type="NCBIfam" id="NF033530">
    <property type="entry name" value="lasso_PqqD_Strm"/>
    <property type="match status" value="1"/>
</dbReference>
<keyword evidence="2" id="KW-1185">Reference proteome</keyword>
<sequence>MLKPSPDVVLTKNEDAAVLLDKKSGGYYRLNPMAVAVYESISAGRQERDVVAELQDRFPDAHDRIADDVRRLLTTLRSAGLLVAS</sequence>
<dbReference type="InterPro" id="IPR041881">
    <property type="entry name" value="PqqD_sf"/>
</dbReference>
<dbReference type="Gene3D" id="1.10.10.1150">
    <property type="entry name" value="Coenzyme PQQ synthesis protein D (PqqD)"/>
    <property type="match status" value="1"/>
</dbReference>
<evidence type="ECO:0000313" key="1">
    <source>
        <dbReference type="EMBL" id="MER6903238.1"/>
    </source>
</evidence>
<gene>
    <name evidence="1" type="ORF">ABT322_05505</name>
</gene>
<protein>
    <submittedName>
        <fullName evidence="1">Lasso peptide biosynthesis PqqD family chaperone</fullName>
    </submittedName>
</protein>
<dbReference type="Proteomes" id="UP001490330">
    <property type="component" value="Unassembled WGS sequence"/>
</dbReference>